<accession>R6UVB9</accession>
<dbReference type="PRINTS" id="PR00032">
    <property type="entry name" value="HTHARAC"/>
</dbReference>
<evidence type="ECO:0000313" key="8">
    <source>
        <dbReference type="Proteomes" id="UP001139365"/>
    </source>
</evidence>
<dbReference type="GO" id="GO:0043565">
    <property type="term" value="F:sequence-specific DNA binding"/>
    <property type="evidence" value="ECO:0007669"/>
    <property type="project" value="InterPro"/>
</dbReference>
<dbReference type="InterPro" id="IPR020449">
    <property type="entry name" value="Tscrpt_reg_AraC-type_HTH"/>
</dbReference>
<protein>
    <submittedName>
        <fullName evidence="6">AraC family transcriptional regulator</fullName>
    </submittedName>
    <submittedName>
        <fullName evidence="5">Probable transcriptional regulator</fullName>
    </submittedName>
</protein>
<name>R6UVB9_9BACT</name>
<dbReference type="EMBL" id="CBFW010000239">
    <property type="protein sequence ID" value="CDC74647.1"/>
    <property type="molecule type" value="Genomic_DNA"/>
</dbReference>
<evidence type="ECO:0000256" key="3">
    <source>
        <dbReference type="ARBA" id="ARBA00023163"/>
    </source>
</evidence>
<evidence type="ECO:0000256" key="2">
    <source>
        <dbReference type="ARBA" id="ARBA00023125"/>
    </source>
</evidence>
<evidence type="ECO:0000313" key="7">
    <source>
        <dbReference type="Proteomes" id="UP000017938"/>
    </source>
</evidence>
<evidence type="ECO:0000313" key="6">
    <source>
        <dbReference type="EMBL" id="MCI5756030.1"/>
    </source>
</evidence>
<dbReference type="EMBL" id="JALEMU010000114">
    <property type="protein sequence ID" value="MCI5756030.1"/>
    <property type="molecule type" value="Genomic_DNA"/>
</dbReference>
<dbReference type="InterPro" id="IPR037923">
    <property type="entry name" value="HTH-like"/>
</dbReference>
<reference evidence="5" key="1">
    <citation type="submission" date="2012-11" db="EMBL/GenBank/DDBJ databases">
        <title>Dependencies among metagenomic species, viruses, plasmids and units of genetic variation.</title>
        <authorList>
            <person name="Nielsen H.B."/>
            <person name="Almeida M."/>
            <person name="Juncker A.S."/>
            <person name="Rasmussen S."/>
            <person name="Li J."/>
            <person name="Sunagawa S."/>
            <person name="Plichta D."/>
            <person name="Gautier L."/>
            <person name="Le Chatelier E."/>
            <person name="Peletier E."/>
            <person name="Bonde I."/>
            <person name="Nielsen T."/>
            <person name="Manichanh C."/>
            <person name="Arumugam M."/>
            <person name="Batto J."/>
            <person name="Santos M.B.Q.D."/>
            <person name="Blom N."/>
            <person name="Borruel N."/>
            <person name="Burgdorf K.S."/>
            <person name="Boumezbeur F."/>
            <person name="Casellas F."/>
            <person name="Dore J."/>
            <person name="Guarner F."/>
            <person name="Hansen T."/>
            <person name="Hildebrand F."/>
            <person name="Kaas R.S."/>
            <person name="Kennedy S."/>
            <person name="Kristiansen K."/>
            <person name="Kultima J.R."/>
            <person name="Leonard P."/>
            <person name="Levenez F."/>
            <person name="Lund O."/>
            <person name="Moumen B."/>
            <person name="Le Paslier D."/>
            <person name="Pons N."/>
            <person name="Pedersen O."/>
            <person name="Prifti E."/>
            <person name="Qin J."/>
            <person name="Raes J."/>
            <person name="Tap J."/>
            <person name="Tims S."/>
            <person name="Ussery D.W."/>
            <person name="Yamada T."/>
            <person name="MetaHit consortium"/>
            <person name="Renault P."/>
            <person name="Sicheritz-Ponten T."/>
            <person name="Bork P."/>
            <person name="Wang J."/>
            <person name="Brunak S."/>
            <person name="Ehrlich S.D."/>
        </authorList>
    </citation>
    <scope>NUCLEOTIDE SEQUENCE [LARGE SCALE GENOMIC DNA]</scope>
</reference>
<evidence type="ECO:0000259" key="4">
    <source>
        <dbReference type="PROSITE" id="PS01124"/>
    </source>
</evidence>
<proteinExistence type="predicted"/>
<dbReference type="Gene3D" id="1.10.10.60">
    <property type="entry name" value="Homeodomain-like"/>
    <property type="match status" value="2"/>
</dbReference>
<dbReference type="InterPro" id="IPR018060">
    <property type="entry name" value="HTH_AraC"/>
</dbReference>
<dbReference type="SUPFAM" id="SSF46689">
    <property type="entry name" value="Homeodomain-like"/>
    <property type="match status" value="2"/>
</dbReference>
<dbReference type="InterPro" id="IPR014710">
    <property type="entry name" value="RmlC-like_jellyroll"/>
</dbReference>
<dbReference type="Gene3D" id="2.60.120.10">
    <property type="entry name" value="Jelly Rolls"/>
    <property type="match status" value="1"/>
</dbReference>
<sequence length="296" mass="34365">MEKHFPGKDFPEKIFPENIFTEKINPDKVYYETRNFINNVLPFSLHTDIMVNTPHHYVHKHREIEILCGLSGSGQMIADLRSVSASADEVVVINPNRVHYIVSDNIFRYYCLIIDSEFLEANGIDTESVCFCDHIVDPVLTGMIKRLGTEWELDDEYRNMSLRACVIGIIVYLCRNYQVNETMVEKESRTLQKIKHSINYIKNNFRNELTLDDVAGEAGLSKYHYCREFKKATDLTPVEFINRTRCEYAKSLLESKRYSVTEIGEMCGFSTSAHFSKTFRGFFGTYPSDYMKKSDK</sequence>
<feature type="domain" description="HTH araC/xylS-type" evidence="4">
    <location>
        <begin position="195"/>
        <end position="293"/>
    </location>
</feature>
<dbReference type="Proteomes" id="UP000017938">
    <property type="component" value="Unassembled WGS sequence"/>
</dbReference>
<keyword evidence="1" id="KW-0805">Transcription regulation</keyword>
<reference evidence="6 8" key="2">
    <citation type="submission" date="2022-03" db="EMBL/GenBank/DDBJ databases">
        <title>Metagenome-assembled genomes from swine fecal metagenomes.</title>
        <authorList>
            <person name="Holman D.B."/>
            <person name="Kommadath A."/>
        </authorList>
    </citation>
    <scope>NUCLEOTIDE SEQUENCE [LARGE SCALE GENOMIC DNA]</scope>
    <source>
        <strain evidence="6">SUG147</strain>
    </source>
</reference>
<dbReference type="PROSITE" id="PS01124">
    <property type="entry name" value="HTH_ARAC_FAMILY_2"/>
    <property type="match status" value="1"/>
</dbReference>
<keyword evidence="3" id="KW-0804">Transcription</keyword>
<comment type="caution">
    <text evidence="5">The sequence shown here is derived from an EMBL/GenBank/DDBJ whole genome shotgun (WGS) entry which is preliminary data.</text>
</comment>
<dbReference type="SMART" id="SM00342">
    <property type="entry name" value="HTH_ARAC"/>
    <property type="match status" value="1"/>
</dbReference>
<dbReference type="PANTHER" id="PTHR43280:SF28">
    <property type="entry name" value="HTH-TYPE TRANSCRIPTIONAL ACTIVATOR RHAS"/>
    <property type="match status" value="1"/>
</dbReference>
<evidence type="ECO:0000313" key="5">
    <source>
        <dbReference type="EMBL" id="CDC74647.1"/>
    </source>
</evidence>
<dbReference type="GO" id="GO:0003700">
    <property type="term" value="F:DNA-binding transcription factor activity"/>
    <property type="evidence" value="ECO:0007669"/>
    <property type="project" value="InterPro"/>
</dbReference>
<gene>
    <name evidence="5" type="ORF">BN580_01574</name>
    <name evidence="6" type="ORF">MR241_07030</name>
</gene>
<dbReference type="SUPFAM" id="SSF51215">
    <property type="entry name" value="Regulatory protein AraC"/>
    <property type="match status" value="1"/>
</dbReference>
<dbReference type="PANTHER" id="PTHR43280">
    <property type="entry name" value="ARAC-FAMILY TRANSCRIPTIONAL REGULATOR"/>
    <property type="match status" value="1"/>
</dbReference>
<dbReference type="InterPro" id="IPR009057">
    <property type="entry name" value="Homeodomain-like_sf"/>
</dbReference>
<keyword evidence="2" id="KW-0238">DNA-binding</keyword>
<organism evidence="5 7">
    <name type="scientific">Candidatus Colimorpha enterica</name>
    <dbReference type="NCBI Taxonomy" id="3083063"/>
    <lineage>
        <taxon>Bacteria</taxon>
        <taxon>Pseudomonadati</taxon>
        <taxon>Bacteroidota</taxon>
        <taxon>Bacteroidia</taxon>
        <taxon>Bacteroidales</taxon>
        <taxon>Candidatus Colimorpha</taxon>
    </lineage>
</organism>
<dbReference type="AlphaFoldDB" id="R6UVB9"/>
<dbReference type="Pfam" id="PF02311">
    <property type="entry name" value="AraC_binding"/>
    <property type="match status" value="1"/>
</dbReference>
<dbReference type="Pfam" id="PF12833">
    <property type="entry name" value="HTH_18"/>
    <property type="match status" value="1"/>
</dbReference>
<dbReference type="Proteomes" id="UP001139365">
    <property type="component" value="Unassembled WGS sequence"/>
</dbReference>
<dbReference type="InterPro" id="IPR003313">
    <property type="entry name" value="AraC-bd"/>
</dbReference>
<dbReference type="STRING" id="1263015.BN580_01574"/>
<evidence type="ECO:0000256" key="1">
    <source>
        <dbReference type="ARBA" id="ARBA00023015"/>
    </source>
</evidence>